<dbReference type="InterPro" id="IPR011257">
    <property type="entry name" value="DNA_glycosylase"/>
</dbReference>
<keyword evidence="1" id="KW-0479">Metal-binding</keyword>
<reference evidence="2" key="2">
    <citation type="submission" date="2019-01" db="UniProtKB">
        <authorList>
            <consortium name="EnsemblPlants"/>
        </authorList>
    </citation>
    <scope>IDENTIFICATION</scope>
    <source>
        <strain evidence="2">cv. Heinz 1706</strain>
    </source>
</reference>
<dbReference type="Proteomes" id="UP000004994">
    <property type="component" value="Chromosome 10"/>
</dbReference>
<proteinExistence type="predicted"/>
<sequence length="49" mass="5441">MSKDMVKKGFRYVGPTIIHSFMQAVGLTNDHIITSLRHAQCGTQKPIAI</sequence>
<dbReference type="PANTHER" id="PTHR31116">
    <property type="entry name" value="OS04G0501200 PROTEIN"/>
    <property type="match status" value="1"/>
</dbReference>
<dbReference type="AlphaFoldDB" id="A0A3Q7ID31"/>
<dbReference type="GO" id="GO:0006284">
    <property type="term" value="P:base-excision repair"/>
    <property type="evidence" value="ECO:0007669"/>
    <property type="project" value="InterPro"/>
</dbReference>
<keyword evidence="1" id="KW-0862">Zinc</keyword>
<keyword evidence="3" id="KW-1185">Reference proteome</keyword>
<dbReference type="SMR" id="A0A3Q7ID31"/>
<name>A0A3Q7ID31_SOLLC</name>
<accession>A0A3Q7ID31</accession>
<dbReference type="Pfam" id="PF03352">
    <property type="entry name" value="Adenine_glyco"/>
    <property type="match status" value="1"/>
</dbReference>
<dbReference type="Gramene" id="Solyc10g018670.1.1">
    <property type="protein sequence ID" value="Solyc10g018670.1.1.1"/>
    <property type="gene ID" value="Solyc10g018670.1"/>
</dbReference>
<feature type="binding site" evidence="1">
    <location>
        <position position="31"/>
    </location>
    <ligand>
        <name>Zn(2+)</name>
        <dbReference type="ChEBI" id="CHEBI:29105"/>
    </ligand>
</feature>
<evidence type="ECO:0000256" key="1">
    <source>
        <dbReference type="PIRSR" id="PIRSR605019-1"/>
    </source>
</evidence>
<organism evidence="2">
    <name type="scientific">Solanum lycopersicum</name>
    <name type="common">Tomato</name>
    <name type="synonym">Lycopersicon esculentum</name>
    <dbReference type="NCBI Taxonomy" id="4081"/>
    <lineage>
        <taxon>Eukaryota</taxon>
        <taxon>Viridiplantae</taxon>
        <taxon>Streptophyta</taxon>
        <taxon>Embryophyta</taxon>
        <taxon>Tracheophyta</taxon>
        <taxon>Spermatophyta</taxon>
        <taxon>Magnoliopsida</taxon>
        <taxon>eudicotyledons</taxon>
        <taxon>Gunneridae</taxon>
        <taxon>Pentapetalae</taxon>
        <taxon>asterids</taxon>
        <taxon>lamiids</taxon>
        <taxon>Solanales</taxon>
        <taxon>Solanaceae</taxon>
        <taxon>Solanoideae</taxon>
        <taxon>Solaneae</taxon>
        <taxon>Solanum</taxon>
        <taxon>Solanum subgen. Lycopersicon</taxon>
    </lineage>
</organism>
<dbReference type="InterPro" id="IPR005019">
    <property type="entry name" value="Adenine_glyco"/>
</dbReference>
<protein>
    <recommendedName>
        <fullName evidence="4">DNA-3-methyladenine glycosylase I</fullName>
    </recommendedName>
</protein>
<evidence type="ECO:0008006" key="4">
    <source>
        <dbReference type="Google" id="ProtNLM"/>
    </source>
</evidence>
<dbReference type="SUPFAM" id="SSF48150">
    <property type="entry name" value="DNA-glycosylase"/>
    <property type="match status" value="1"/>
</dbReference>
<evidence type="ECO:0000313" key="3">
    <source>
        <dbReference type="Proteomes" id="UP000004994"/>
    </source>
</evidence>
<evidence type="ECO:0000313" key="2">
    <source>
        <dbReference type="EnsemblPlants" id="Solyc10g018670.1.1.1"/>
    </source>
</evidence>
<dbReference type="PANTHER" id="PTHR31116:SF4">
    <property type="entry name" value="DNA GLYCOSYLASE SUPERFAMILY PROTEIN"/>
    <property type="match status" value="1"/>
</dbReference>
<dbReference type="InParanoid" id="A0A3Q7ID31"/>
<dbReference type="GO" id="GO:0008725">
    <property type="term" value="F:DNA-3-methyladenine glycosylase activity"/>
    <property type="evidence" value="ECO:0007669"/>
    <property type="project" value="InterPro"/>
</dbReference>
<reference evidence="2" key="1">
    <citation type="journal article" date="2012" name="Nature">
        <title>The tomato genome sequence provides insights into fleshy fruit evolution.</title>
        <authorList>
            <consortium name="Tomato Genome Consortium"/>
        </authorList>
    </citation>
    <scope>NUCLEOTIDE SEQUENCE [LARGE SCALE GENOMIC DNA]</scope>
    <source>
        <strain evidence="2">cv. Heinz 1706</strain>
    </source>
</reference>
<dbReference type="EnsemblPlants" id="Solyc10g018670.1.1">
    <property type="protein sequence ID" value="Solyc10g018670.1.1.1"/>
    <property type="gene ID" value="Solyc10g018670.1"/>
</dbReference>
<dbReference type="PaxDb" id="4081-Solyc10g018670.1.1"/>
<dbReference type="Gene3D" id="1.10.340.30">
    <property type="entry name" value="Hypothetical protein, domain 2"/>
    <property type="match status" value="1"/>
</dbReference>
<dbReference type="GO" id="GO:0046872">
    <property type="term" value="F:metal ion binding"/>
    <property type="evidence" value="ECO:0007669"/>
    <property type="project" value="UniProtKB-KW"/>
</dbReference>